<name>A0A2I0I8J9_PUNGR</name>
<dbReference type="AlphaFoldDB" id="A0A2I0I8J9"/>
<keyword evidence="1" id="KW-0812">Transmembrane</keyword>
<evidence type="ECO:0000313" key="3">
    <source>
        <dbReference type="Proteomes" id="UP000233551"/>
    </source>
</evidence>
<accession>A0A2I0I8J9</accession>
<keyword evidence="1" id="KW-0472">Membrane</keyword>
<reference evidence="2 3" key="1">
    <citation type="submission" date="2017-11" db="EMBL/GenBank/DDBJ databases">
        <title>De-novo sequencing of pomegranate (Punica granatum L.) genome.</title>
        <authorList>
            <person name="Akparov Z."/>
            <person name="Amiraslanov A."/>
            <person name="Hajiyeva S."/>
            <person name="Abbasov M."/>
            <person name="Kaur K."/>
            <person name="Hamwieh A."/>
            <person name="Solovyev V."/>
            <person name="Salamov A."/>
            <person name="Braich B."/>
            <person name="Kosarev P."/>
            <person name="Mahmoud A."/>
            <person name="Hajiyev E."/>
            <person name="Babayeva S."/>
            <person name="Izzatullayeva V."/>
            <person name="Mammadov A."/>
            <person name="Mammadov A."/>
            <person name="Sharifova S."/>
            <person name="Ojaghi J."/>
            <person name="Eynullazada K."/>
            <person name="Bayramov B."/>
            <person name="Abdulazimova A."/>
            <person name="Shahmuradov I."/>
        </authorList>
    </citation>
    <scope>NUCLEOTIDE SEQUENCE [LARGE SCALE GENOMIC DNA]</scope>
    <source>
        <strain evidence="3">cv. AG2017</strain>
        <tissue evidence="2">Leaf</tissue>
    </source>
</reference>
<dbReference type="EMBL" id="PGOL01003604">
    <property type="protein sequence ID" value="PKI40328.1"/>
    <property type="molecule type" value="Genomic_DNA"/>
</dbReference>
<dbReference type="Proteomes" id="UP000233551">
    <property type="component" value="Unassembled WGS sequence"/>
</dbReference>
<evidence type="ECO:0000256" key="1">
    <source>
        <dbReference type="SAM" id="Phobius"/>
    </source>
</evidence>
<feature type="transmembrane region" description="Helical" evidence="1">
    <location>
        <begin position="168"/>
        <end position="191"/>
    </location>
</feature>
<protein>
    <submittedName>
        <fullName evidence="2">Uncharacterized protein</fullName>
    </submittedName>
</protein>
<comment type="caution">
    <text evidence="2">The sequence shown here is derived from an EMBL/GenBank/DDBJ whole genome shotgun (WGS) entry which is preliminary data.</text>
</comment>
<proteinExistence type="predicted"/>
<gene>
    <name evidence="2" type="ORF">CRG98_039283</name>
</gene>
<keyword evidence="1" id="KW-1133">Transmembrane helix</keyword>
<evidence type="ECO:0000313" key="2">
    <source>
        <dbReference type="EMBL" id="PKI40328.1"/>
    </source>
</evidence>
<sequence length="216" mass="23689">MGKRENEIETPNKKPLKVRIPPKRGDIKVRISKLLVEKLLSLCQCVSSPPTADDGGAGPFPLISAQNKEIYTRIVVVNLIHWRSRVLNVFWYSWSRPIGVIGSGYPVIFMIPGPYPVKDRFQDFGTGPYPVESWNRTLPGTCGIPQVPGGLSMAGELGVVYFQGSHHIYAVLVGIFAAIMGGISYCCIRAASRESSQPMSSLFSFSLLAAYVLLNS</sequence>
<organism evidence="2 3">
    <name type="scientific">Punica granatum</name>
    <name type="common">Pomegranate</name>
    <dbReference type="NCBI Taxonomy" id="22663"/>
    <lineage>
        <taxon>Eukaryota</taxon>
        <taxon>Viridiplantae</taxon>
        <taxon>Streptophyta</taxon>
        <taxon>Embryophyta</taxon>
        <taxon>Tracheophyta</taxon>
        <taxon>Spermatophyta</taxon>
        <taxon>Magnoliopsida</taxon>
        <taxon>eudicotyledons</taxon>
        <taxon>Gunneridae</taxon>
        <taxon>Pentapetalae</taxon>
        <taxon>rosids</taxon>
        <taxon>malvids</taxon>
        <taxon>Myrtales</taxon>
        <taxon>Lythraceae</taxon>
        <taxon>Punica</taxon>
    </lineage>
</organism>
<keyword evidence="3" id="KW-1185">Reference proteome</keyword>